<reference evidence="2" key="1">
    <citation type="submission" date="2022-11" db="UniProtKB">
        <authorList>
            <consortium name="WormBaseParasite"/>
        </authorList>
    </citation>
    <scope>IDENTIFICATION</scope>
</reference>
<evidence type="ECO:0000313" key="1">
    <source>
        <dbReference type="Proteomes" id="UP000887578"/>
    </source>
</evidence>
<organism evidence="1 2">
    <name type="scientific">Panagrolaimus davidi</name>
    <dbReference type="NCBI Taxonomy" id="227884"/>
    <lineage>
        <taxon>Eukaryota</taxon>
        <taxon>Metazoa</taxon>
        <taxon>Ecdysozoa</taxon>
        <taxon>Nematoda</taxon>
        <taxon>Chromadorea</taxon>
        <taxon>Rhabditida</taxon>
        <taxon>Tylenchina</taxon>
        <taxon>Panagrolaimomorpha</taxon>
        <taxon>Panagrolaimoidea</taxon>
        <taxon>Panagrolaimidae</taxon>
        <taxon>Panagrolaimus</taxon>
    </lineage>
</organism>
<sequence>MLTFNIDGMVPQHFPFKSPIMDYVFKHLKAEHLIKLYQCSKYFYAKFRRNILRHLVLVPFVREETLDPTRTVITASNRVLSTFKDFWITDSFIIRDNSWIRLPELNHCNIKKLEIRRCIRWKEYVILTKSGTVEELKSFGLVFLAPNGDVSASVDHLLGQVPNAKSVEISLAGFSETSCASLLSMKRNTKFSRLVLNIDRIRFLNIEMFTQFLVKNTENDCHVHVAFASFLSGSVPEIYTRRIQAALEAKKNNML</sequence>
<accession>A0A914PTF9</accession>
<name>A0A914PTF9_9BILA</name>
<evidence type="ECO:0000313" key="2">
    <source>
        <dbReference type="WBParaSite" id="PDA_v2.g19526.t1"/>
    </source>
</evidence>
<keyword evidence="1" id="KW-1185">Reference proteome</keyword>
<dbReference type="AlphaFoldDB" id="A0A914PTF9"/>
<proteinExistence type="predicted"/>
<dbReference type="WBParaSite" id="PDA_v2.g19526.t1">
    <property type="protein sequence ID" value="PDA_v2.g19526.t1"/>
    <property type="gene ID" value="PDA_v2.g19526"/>
</dbReference>
<protein>
    <submittedName>
        <fullName evidence="2">F-box domain-containing protein</fullName>
    </submittedName>
</protein>
<dbReference type="Proteomes" id="UP000887578">
    <property type="component" value="Unplaced"/>
</dbReference>